<keyword evidence="2" id="KW-1185">Reference proteome</keyword>
<comment type="caution">
    <text evidence="1">The sequence shown here is derived from an EMBL/GenBank/DDBJ whole genome shotgun (WGS) entry which is preliminary data.</text>
</comment>
<gene>
    <name evidence="1" type="ORF">O6H91_18G009500</name>
</gene>
<accession>A0ACC2AY07</accession>
<protein>
    <submittedName>
        <fullName evidence="1">Uncharacterized protein</fullName>
    </submittedName>
</protein>
<proteinExistence type="predicted"/>
<evidence type="ECO:0000313" key="2">
    <source>
        <dbReference type="Proteomes" id="UP001162992"/>
    </source>
</evidence>
<reference evidence="2" key="1">
    <citation type="journal article" date="2024" name="Proc. Natl. Acad. Sci. U.S.A.">
        <title>Extraordinary preservation of gene collinearity over three hundred million years revealed in homosporous lycophytes.</title>
        <authorList>
            <person name="Li C."/>
            <person name="Wickell D."/>
            <person name="Kuo L.Y."/>
            <person name="Chen X."/>
            <person name="Nie B."/>
            <person name="Liao X."/>
            <person name="Peng D."/>
            <person name="Ji J."/>
            <person name="Jenkins J."/>
            <person name="Williams M."/>
            <person name="Shu S."/>
            <person name="Plott C."/>
            <person name="Barry K."/>
            <person name="Rajasekar S."/>
            <person name="Grimwood J."/>
            <person name="Han X."/>
            <person name="Sun S."/>
            <person name="Hou Z."/>
            <person name="He W."/>
            <person name="Dai G."/>
            <person name="Sun C."/>
            <person name="Schmutz J."/>
            <person name="Leebens-Mack J.H."/>
            <person name="Li F.W."/>
            <person name="Wang L."/>
        </authorList>
    </citation>
    <scope>NUCLEOTIDE SEQUENCE [LARGE SCALE GENOMIC DNA]</scope>
    <source>
        <strain evidence="2">cv. PW_Plant_1</strain>
    </source>
</reference>
<organism evidence="1 2">
    <name type="scientific">Diphasiastrum complanatum</name>
    <name type="common">Issler's clubmoss</name>
    <name type="synonym">Lycopodium complanatum</name>
    <dbReference type="NCBI Taxonomy" id="34168"/>
    <lineage>
        <taxon>Eukaryota</taxon>
        <taxon>Viridiplantae</taxon>
        <taxon>Streptophyta</taxon>
        <taxon>Embryophyta</taxon>
        <taxon>Tracheophyta</taxon>
        <taxon>Lycopodiopsida</taxon>
        <taxon>Lycopodiales</taxon>
        <taxon>Lycopodiaceae</taxon>
        <taxon>Lycopodioideae</taxon>
        <taxon>Diphasiastrum</taxon>
    </lineage>
</organism>
<dbReference type="EMBL" id="CM055109">
    <property type="protein sequence ID" value="KAJ7522416.1"/>
    <property type="molecule type" value="Genomic_DNA"/>
</dbReference>
<evidence type="ECO:0000313" key="1">
    <source>
        <dbReference type="EMBL" id="KAJ7522416.1"/>
    </source>
</evidence>
<name>A0ACC2AY07_DIPCM</name>
<dbReference type="Proteomes" id="UP001162992">
    <property type="component" value="Chromosome 18"/>
</dbReference>
<sequence>MKFSNYLIGVLNLATIGLSVPIIGGGIWLATKHDTDCVRFLQWPIIIIGVFLLIVSVAGFVGGCFGISCLLWIYLFVMFLLILSLLCFTVFAFVVTHDGAGHALAGKGFKEYRLGDYSTWLQNKVDNMKNWDRIKSCLSDTQVCNALNEEYPTTDAFSNSQLSPLQSGCCKPPSACGYTFENATLWVNPTNLSADRDCLLWNNQNLCFSCDSCRAGLLQNIKQDWHKAAILNAVILIFLIVVYSIGCCAFRNARREGAFSPYGKGYV</sequence>